<dbReference type="PANTHER" id="PTHR24020:SF20">
    <property type="entry name" value="PH DOMAIN-CONTAINING PROTEIN"/>
    <property type="match status" value="1"/>
</dbReference>
<organism evidence="2 3">
    <name type="scientific">Pocillopora meandrina</name>
    <dbReference type="NCBI Taxonomy" id="46732"/>
    <lineage>
        <taxon>Eukaryota</taxon>
        <taxon>Metazoa</taxon>
        <taxon>Cnidaria</taxon>
        <taxon>Anthozoa</taxon>
        <taxon>Hexacorallia</taxon>
        <taxon>Scleractinia</taxon>
        <taxon>Astrocoeniina</taxon>
        <taxon>Pocilloporidae</taxon>
        <taxon>Pocillopora</taxon>
    </lineage>
</organism>
<dbReference type="PROSITE" id="PS50234">
    <property type="entry name" value="VWFA"/>
    <property type="match status" value="1"/>
</dbReference>
<evidence type="ECO:0000259" key="1">
    <source>
        <dbReference type="PROSITE" id="PS50234"/>
    </source>
</evidence>
<dbReference type="InterPro" id="IPR002035">
    <property type="entry name" value="VWF_A"/>
</dbReference>
<dbReference type="SMART" id="SM00327">
    <property type="entry name" value="VWA"/>
    <property type="match status" value="1"/>
</dbReference>
<accession>A0AAU9WT23</accession>
<evidence type="ECO:0000313" key="2">
    <source>
        <dbReference type="EMBL" id="CAH3124549.1"/>
    </source>
</evidence>
<reference evidence="2 3" key="1">
    <citation type="submission" date="2022-05" db="EMBL/GenBank/DDBJ databases">
        <authorList>
            <consortium name="Genoscope - CEA"/>
            <person name="William W."/>
        </authorList>
    </citation>
    <scope>NUCLEOTIDE SEQUENCE [LARGE SCALE GENOMIC DNA]</scope>
</reference>
<dbReference type="AlphaFoldDB" id="A0AAU9WT23"/>
<dbReference type="SUPFAM" id="SSF53300">
    <property type="entry name" value="vWA-like"/>
    <property type="match status" value="1"/>
</dbReference>
<dbReference type="InterPro" id="IPR050525">
    <property type="entry name" value="ECM_Assembly_Org"/>
</dbReference>
<proteinExistence type="predicted"/>
<keyword evidence="3" id="KW-1185">Reference proteome</keyword>
<gene>
    <name evidence="2" type="ORF">PMEA_00011339</name>
</gene>
<sequence length="224" mass="23759">MATTSLTCCLSFSLAPPPCSTPVDLAFIIDSSGSIGRTNYKKQKNFVKEVAKTFGLSPNGSRAAMVLYSNSASVKARFGQYTDPKEFDGAVDSLPYERGLTRIDKALELTASDIFAQSRSGVPKIAMLITDGTQTAAADAKGLKEASEPLRQAGVRVLAVGVGKGVDREELRLVTESDEDVVVAADFEDLLLKLSNLTSQACRLAGKHHQKSVRSTCGLRAAGA</sequence>
<dbReference type="Proteomes" id="UP001159428">
    <property type="component" value="Unassembled WGS sequence"/>
</dbReference>
<name>A0AAU9WT23_9CNID</name>
<dbReference type="PANTHER" id="PTHR24020">
    <property type="entry name" value="COLLAGEN ALPHA"/>
    <property type="match status" value="1"/>
</dbReference>
<evidence type="ECO:0000313" key="3">
    <source>
        <dbReference type="Proteomes" id="UP001159428"/>
    </source>
</evidence>
<dbReference type="Gene3D" id="3.40.50.410">
    <property type="entry name" value="von Willebrand factor, type A domain"/>
    <property type="match status" value="1"/>
</dbReference>
<protein>
    <recommendedName>
        <fullName evidence="1">VWFA domain-containing protein</fullName>
    </recommendedName>
</protein>
<comment type="caution">
    <text evidence="2">The sequence shown here is derived from an EMBL/GenBank/DDBJ whole genome shotgun (WGS) entry which is preliminary data.</text>
</comment>
<feature type="domain" description="VWFA" evidence="1">
    <location>
        <begin position="24"/>
        <end position="201"/>
    </location>
</feature>
<dbReference type="EMBL" id="CALNXJ010000020">
    <property type="protein sequence ID" value="CAH3124549.1"/>
    <property type="molecule type" value="Genomic_DNA"/>
</dbReference>
<dbReference type="Pfam" id="PF00092">
    <property type="entry name" value="VWA"/>
    <property type="match status" value="1"/>
</dbReference>
<dbReference type="PRINTS" id="PR00453">
    <property type="entry name" value="VWFADOMAIN"/>
</dbReference>
<dbReference type="InterPro" id="IPR036465">
    <property type="entry name" value="vWFA_dom_sf"/>
</dbReference>